<evidence type="ECO:0000256" key="5">
    <source>
        <dbReference type="SAM" id="MobiDB-lite"/>
    </source>
</evidence>
<keyword evidence="9" id="KW-1185">Reference proteome</keyword>
<dbReference type="InterPro" id="IPR020846">
    <property type="entry name" value="MFS_dom"/>
</dbReference>
<dbReference type="PANTHER" id="PTHR23508:SF10">
    <property type="entry name" value="CARBOXYLIC ACID TRANSPORTER PROTEIN HOMOLOG"/>
    <property type="match status" value="1"/>
</dbReference>
<feature type="transmembrane region" description="Helical" evidence="6">
    <location>
        <begin position="171"/>
        <end position="189"/>
    </location>
</feature>
<feature type="domain" description="Major facilitator superfamily (MFS) profile" evidence="7">
    <location>
        <begin position="106"/>
        <end position="511"/>
    </location>
</feature>
<evidence type="ECO:0000313" key="8">
    <source>
        <dbReference type="EMBL" id="SCU97836.1"/>
    </source>
</evidence>
<dbReference type="Pfam" id="PF00083">
    <property type="entry name" value="Sugar_tr"/>
    <property type="match status" value="1"/>
</dbReference>
<evidence type="ECO:0000259" key="7">
    <source>
        <dbReference type="PROSITE" id="PS50850"/>
    </source>
</evidence>
<feature type="transmembrane region" description="Helical" evidence="6">
    <location>
        <begin position="195"/>
        <end position="217"/>
    </location>
</feature>
<reference evidence="9" key="1">
    <citation type="submission" date="2016-03" db="EMBL/GenBank/DDBJ databases">
        <authorList>
            <person name="Devillers H."/>
        </authorList>
    </citation>
    <scope>NUCLEOTIDE SEQUENCE [LARGE SCALE GENOMIC DNA]</scope>
</reference>
<accession>A0A1G4K2H5</accession>
<gene>
    <name evidence="8" type="ORF">LAMI_0F11650G</name>
</gene>
<feature type="transmembrane region" description="Helical" evidence="6">
    <location>
        <begin position="142"/>
        <end position="164"/>
    </location>
</feature>
<dbReference type="Gene3D" id="1.20.1250.20">
    <property type="entry name" value="MFS general substrate transporter like domains"/>
    <property type="match status" value="1"/>
</dbReference>
<organism evidence="8 9">
    <name type="scientific">Lachancea mirantina</name>
    <dbReference type="NCBI Taxonomy" id="1230905"/>
    <lineage>
        <taxon>Eukaryota</taxon>
        <taxon>Fungi</taxon>
        <taxon>Dikarya</taxon>
        <taxon>Ascomycota</taxon>
        <taxon>Saccharomycotina</taxon>
        <taxon>Saccharomycetes</taxon>
        <taxon>Saccharomycetales</taxon>
        <taxon>Saccharomycetaceae</taxon>
        <taxon>Lachancea</taxon>
    </lineage>
</organism>
<feature type="transmembrane region" description="Helical" evidence="6">
    <location>
        <begin position="319"/>
        <end position="338"/>
    </location>
</feature>
<evidence type="ECO:0000256" key="1">
    <source>
        <dbReference type="ARBA" id="ARBA00004141"/>
    </source>
</evidence>
<comment type="subcellular location">
    <subcellularLocation>
        <location evidence="1">Membrane</location>
        <topology evidence="1">Multi-pass membrane protein</topology>
    </subcellularLocation>
</comment>
<proteinExistence type="predicted"/>
<evidence type="ECO:0000256" key="6">
    <source>
        <dbReference type="SAM" id="Phobius"/>
    </source>
</evidence>
<dbReference type="Proteomes" id="UP000191024">
    <property type="component" value="Chromosome F"/>
</dbReference>
<protein>
    <submittedName>
        <fullName evidence="8">LAMI_0F11650g1_1</fullName>
    </submittedName>
</protein>
<dbReference type="SUPFAM" id="SSF103473">
    <property type="entry name" value="MFS general substrate transporter"/>
    <property type="match status" value="1"/>
</dbReference>
<dbReference type="InterPro" id="IPR005828">
    <property type="entry name" value="MFS_sugar_transport-like"/>
</dbReference>
<dbReference type="GO" id="GO:0005886">
    <property type="term" value="C:plasma membrane"/>
    <property type="evidence" value="ECO:0007669"/>
    <property type="project" value="TreeGrafter"/>
</dbReference>
<evidence type="ECO:0000256" key="2">
    <source>
        <dbReference type="ARBA" id="ARBA00022692"/>
    </source>
</evidence>
<dbReference type="EMBL" id="LT598467">
    <property type="protein sequence ID" value="SCU97836.1"/>
    <property type="molecule type" value="Genomic_DNA"/>
</dbReference>
<keyword evidence="3 6" id="KW-1133">Transmembrane helix</keyword>
<dbReference type="PROSITE" id="PS50850">
    <property type="entry name" value="MFS"/>
    <property type="match status" value="1"/>
</dbReference>
<feature type="transmembrane region" description="Helical" evidence="6">
    <location>
        <begin position="106"/>
        <end position="130"/>
    </location>
</feature>
<feature type="transmembrane region" description="Helical" evidence="6">
    <location>
        <begin position="389"/>
        <end position="408"/>
    </location>
</feature>
<evidence type="ECO:0000313" key="9">
    <source>
        <dbReference type="Proteomes" id="UP000191024"/>
    </source>
</evidence>
<name>A0A1G4K2H5_9SACH</name>
<feature type="transmembrane region" description="Helical" evidence="6">
    <location>
        <begin position="229"/>
        <end position="251"/>
    </location>
</feature>
<feature type="transmembrane region" description="Helical" evidence="6">
    <location>
        <begin position="486"/>
        <end position="507"/>
    </location>
</feature>
<dbReference type="InterPro" id="IPR036259">
    <property type="entry name" value="MFS_trans_sf"/>
</dbReference>
<keyword evidence="4 6" id="KW-0472">Membrane</keyword>
<sequence>MSHGLEPGEESRDKVELEGGNNGVFGDKIRRKYSGESFETENSNEDVTDNGKPRKVWFSRAECVEYMKTRFTTLIPSKQELRQAREEYPLNPFPALGAMNWQQTQFFIVGFLAWTWDALDFFAVSLNMTAIAKDLDKSIKDISHAITLVLLLRVVGAIIFGYLGDRYGRKWPYCVTMVLIVIIQIGTGFVKSFPAFLGCRALFGIIMGSIFGVASATSLENAPQKSKSILSGIFQEGYALGYLLGVIFQRAIVDNSPYGWRSFFWFSAGPPVLFIAWRLLLPESLAYTRRRQEERKLAQETSNTESSQFWKNCRTALKYHWLTLIYLVLLMAMFNFSSHGSQDLFPTMISNQYGYSKDASTVTNSLANIGALTGGIIVAHASSFLGRRLSIILCCFGGGALLYPWGFVSNPKGLNPAVFFLQFFVQGAWGVVPIHLTELSPVEFRAFVTGVAYQLGNMISSASSTIEATIGERFPIEGKEDVYDYGKVMCIFMGCVFAGLLITTFVGPENKGREITLDDTYLKSRGSISNDNFGRDDDLEYGAGANASFNDSKPAFEEIEDIK</sequence>
<dbReference type="AlphaFoldDB" id="A0A1G4K2H5"/>
<dbReference type="GO" id="GO:0015355">
    <property type="term" value="F:secondary active monocarboxylate transmembrane transporter activity"/>
    <property type="evidence" value="ECO:0007669"/>
    <property type="project" value="TreeGrafter"/>
</dbReference>
<dbReference type="OrthoDB" id="5296287at2759"/>
<dbReference type="CDD" id="cd17316">
    <property type="entry name" value="MFS_SV2_like"/>
    <property type="match status" value="1"/>
</dbReference>
<feature type="transmembrane region" description="Helical" evidence="6">
    <location>
        <begin position="263"/>
        <end position="281"/>
    </location>
</feature>
<feature type="transmembrane region" description="Helical" evidence="6">
    <location>
        <begin position="365"/>
        <end position="382"/>
    </location>
</feature>
<feature type="region of interest" description="Disordered" evidence="5">
    <location>
        <begin position="1"/>
        <end position="28"/>
    </location>
</feature>
<evidence type="ECO:0000256" key="4">
    <source>
        <dbReference type="ARBA" id="ARBA00023136"/>
    </source>
</evidence>
<keyword evidence="2 6" id="KW-0812">Transmembrane</keyword>
<dbReference type="GO" id="GO:0035879">
    <property type="term" value="P:plasma membrane lactate transport"/>
    <property type="evidence" value="ECO:0007669"/>
    <property type="project" value="TreeGrafter"/>
</dbReference>
<evidence type="ECO:0000256" key="3">
    <source>
        <dbReference type="ARBA" id="ARBA00022989"/>
    </source>
</evidence>
<dbReference type="PANTHER" id="PTHR23508">
    <property type="entry name" value="CARBOXYLIC ACID TRANSPORTER PROTEIN HOMOLOG"/>
    <property type="match status" value="1"/>
</dbReference>